<dbReference type="PANTHER" id="PTHR13087:SF0">
    <property type="entry name" value="NFKB ACTIVATING PROTEIN LIKE"/>
    <property type="match status" value="1"/>
</dbReference>
<dbReference type="PANTHER" id="PTHR13087">
    <property type="entry name" value="NF-KAPPA B ACTIVATING PROTEIN"/>
    <property type="match status" value="1"/>
</dbReference>
<dbReference type="Pfam" id="PF06047">
    <property type="entry name" value="Nkap_C"/>
    <property type="match status" value="1"/>
</dbReference>
<feature type="compositionally biased region" description="Basic residues" evidence="2">
    <location>
        <begin position="164"/>
        <end position="199"/>
    </location>
</feature>
<gene>
    <name evidence="4" type="ORF">BG006_001101</name>
</gene>
<feature type="domain" description="NF-kappa-B-activating protein C-terminal" evidence="3">
    <location>
        <begin position="296"/>
        <end position="395"/>
    </location>
</feature>
<evidence type="ECO:0000313" key="4">
    <source>
        <dbReference type="EMBL" id="KAF9323849.1"/>
    </source>
</evidence>
<reference evidence="4" key="1">
    <citation type="journal article" date="2020" name="Fungal Divers.">
        <title>Resolving the Mortierellaceae phylogeny through synthesis of multi-gene phylogenetics and phylogenomics.</title>
        <authorList>
            <person name="Vandepol N."/>
            <person name="Liber J."/>
            <person name="Desiro A."/>
            <person name="Na H."/>
            <person name="Kennedy M."/>
            <person name="Barry K."/>
            <person name="Grigoriev I.V."/>
            <person name="Miller A.N."/>
            <person name="O'Donnell K."/>
            <person name="Stajich J.E."/>
            <person name="Bonito G."/>
        </authorList>
    </citation>
    <scope>NUCLEOTIDE SEQUENCE</scope>
    <source>
        <strain evidence="4">NVP1</strain>
    </source>
</reference>
<feature type="region of interest" description="Disordered" evidence="2">
    <location>
        <begin position="1"/>
        <end position="252"/>
    </location>
</feature>
<dbReference type="GO" id="GO:0010468">
    <property type="term" value="P:regulation of gene expression"/>
    <property type="evidence" value="ECO:0007669"/>
    <property type="project" value="TreeGrafter"/>
</dbReference>
<feature type="compositionally biased region" description="Basic and acidic residues" evidence="2">
    <location>
        <begin position="124"/>
        <end position="139"/>
    </location>
</feature>
<feature type="compositionally biased region" description="Basic and acidic residues" evidence="2">
    <location>
        <begin position="21"/>
        <end position="87"/>
    </location>
</feature>
<name>A0A9P5SDG2_9FUNG</name>
<proteinExistence type="inferred from homology"/>
<sequence>MGGRHGYGRRQSPSYDQYQPPRRDEDRGRDEGRRFGGRDEGKGYGRRDDHFRGGRGDHYARDGDDRGGYRGRRDDRDNEEPRRDDQPYRGGRRAQGQMSEFSDSRRDQRLAIKFSIWAPSPTEEELRNRSPSPDREVKKKPVSKSKSKKNDSDSDSDSDDSRSDRKRRHKSSKRRKEKKSSRHKSSRKSSGRSSKRRRHDSSEDESEDDLRSSRRDKRRSRSESRSVSPSHRSSRAERDIDDNKKALVSTHIPREEEPEMEFPDDMWVEKKVEMPDDDMEVGPVPLQLNDNKMNERSYGGALLAGEGSAMAAYVQDGKRIPRRGEIGLESDQIENYEHAGFVMSGSRHQRMNAVRVRKENQVISAEEKRAIMIFNQEEKIKKDNKIINEMREMVASKMRSTGHSI</sequence>
<dbReference type="GO" id="GO:0005634">
    <property type="term" value="C:nucleus"/>
    <property type="evidence" value="ECO:0007669"/>
    <property type="project" value="TreeGrafter"/>
</dbReference>
<dbReference type="InterPro" id="IPR040466">
    <property type="entry name" value="NKAP"/>
</dbReference>
<dbReference type="GO" id="GO:0003682">
    <property type="term" value="F:chromatin binding"/>
    <property type="evidence" value="ECO:0007669"/>
    <property type="project" value="InterPro"/>
</dbReference>
<evidence type="ECO:0000256" key="1">
    <source>
        <dbReference type="ARBA" id="ARBA00009313"/>
    </source>
</evidence>
<dbReference type="Proteomes" id="UP000696485">
    <property type="component" value="Unassembled WGS sequence"/>
</dbReference>
<comment type="similarity">
    <text evidence="1">Belongs to the NKAP family.</text>
</comment>
<evidence type="ECO:0000256" key="2">
    <source>
        <dbReference type="SAM" id="MobiDB-lite"/>
    </source>
</evidence>
<protein>
    <recommendedName>
        <fullName evidence="3">NF-kappa-B-activating protein C-terminal domain-containing protein</fullName>
    </recommendedName>
</protein>
<keyword evidence="5" id="KW-1185">Reference proteome</keyword>
<accession>A0A9P5SDG2</accession>
<evidence type="ECO:0000259" key="3">
    <source>
        <dbReference type="Pfam" id="PF06047"/>
    </source>
</evidence>
<dbReference type="AlphaFoldDB" id="A0A9P5SDG2"/>
<dbReference type="EMBL" id="JAAAUY010001201">
    <property type="protein sequence ID" value="KAF9323849.1"/>
    <property type="molecule type" value="Genomic_DNA"/>
</dbReference>
<comment type="caution">
    <text evidence="4">The sequence shown here is derived from an EMBL/GenBank/DDBJ whole genome shotgun (WGS) entry which is preliminary data.</text>
</comment>
<organism evidence="4 5">
    <name type="scientific">Podila minutissima</name>
    <dbReference type="NCBI Taxonomy" id="64525"/>
    <lineage>
        <taxon>Eukaryota</taxon>
        <taxon>Fungi</taxon>
        <taxon>Fungi incertae sedis</taxon>
        <taxon>Mucoromycota</taxon>
        <taxon>Mortierellomycotina</taxon>
        <taxon>Mortierellomycetes</taxon>
        <taxon>Mortierellales</taxon>
        <taxon>Mortierellaceae</taxon>
        <taxon>Podila</taxon>
    </lineage>
</organism>
<dbReference type="InterPro" id="IPR009269">
    <property type="entry name" value="NKAP_C"/>
</dbReference>
<feature type="compositionally biased region" description="Basic and acidic residues" evidence="2">
    <location>
        <begin position="234"/>
        <end position="245"/>
    </location>
</feature>
<evidence type="ECO:0000313" key="5">
    <source>
        <dbReference type="Proteomes" id="UP000696485"/>
    </source>
</evidence>